<dbReference type="Proteomes" id="UP000274504">
    <property type="component" value="Unassembled WGS sequence"/>
</dbReference>
<proteinExistence type="predicted"/>
<evidence type="ECO:0000313" key="1">
    <source>
        <dbReference type="EMBL" id="VDL21888.1"/>
    </source>
</evidence>
<sequence>MCPEPSFATSLPQAIAGLSFSSYGFIKMAWMQKTDVTTQDRVEMWVGFSWAGRRRHCPVEAFGHALGARSYLLVPPPTATAPLLLWSYGLTPSPKRCA</sequence>
<evidence type="ECO:0000313" key="2">
    <source>
        <dbReference type="EMBL" id="VUZ39937.1"/>
    </source>
</evidence>
<dbReference type="EMBL" id="UYSG01000725">
    <property type="protein sequence ID" value="VDL21888.1"/>
    <property type="molecule type" value="Genomic_DNA"/>
</dbReference>
<gene>
    <name evidence="1" type="ORF">HDID_LOCUS2760</name>
    <name evidence="2" type="ORF">WMSIL1_LOCUS971</name>
</gene>
<reference evidence="2 4" key="3">
    <citation type="submission" date="2019-07" db="EMBL/GenBank/DDBJ databases">
        <authorList>
            <person name="Jastrzebski P J."/>
            <person name="Paukszto L."/>
            <person name="Jastrzebski P J."/>
        </authorList>
    </citation>
    <scope>NUCLEOTIDE SEQUENCE [LARGE SCALE GENOMIC DNA]</scope>
    <source>
        <strain evidence="2 4">WMS-il1</strain>
    </source>
</reference>
<evidence type="ECO:0000313" key="5">
    <source>
        <dbReference type="WBParaSite" id="HDID_0000276201-mRNA-1"/>
    </source>
</evidence>
<accession>A0A0R3SDJ3</accession>
<name>A0A0R3SDJ3_HYMDI</name>
<dbReference type="AlphaFoldDB" id="A0A0R3SDJ3"/>
<dbReference type="WBParaSite" id="HDID_0000276201-mRNA-1">
    <property type="protein sequence ID" value="HDID_0000276201-mRNA-1"/>
    <property type="gene ID" value="HDID_0000276201"/>
</dbReference>
<evidence type="ECO:0000313" key="4">
    <source>
        <dbReference type="Proteomes" id="UP000321570"/>
    </source>
</evidence>
<dbReference type="Proteomes" id="UP000321570">
    <property type="component" value="Unassembled WGS sequence"/>
</dbReference>
<dbReference type="EMBL" id="CABIJS010000022">
    <property type="protein sequence ID" value="VUZ39937.1"/>
    <property type="molecule type" value="Genomic_DNA"/>
</dbReference>
<keyword evidence="4" id="KW-1185">Reference proteome</keyword>
<reference evidence="5" key="1">
    <citation type="submission" date="2017-02" db="UniProtKB">
        <authorList>
            <consortium name="WormBaseParasite"/>
        </authorList>
    </citation>
    <scope>IDENTIFICATION</scope>
</reference>
<protein>
    <submittedName>
        <fullName evidence="5">Retrotransposon protein, putative, unclassified</fullName>
    </submittedName>
</protein>
<evidence type="ECO:0000313" key="3">
    <source>
        <dbReference type="Proteomes" id="UP000274504"/>
    </source>
</evidence>
<reference evidence="1 3" key="2">
    <citation type="submission" date="2018-11" db="EMBL/GenBank/DDBJ databases">
        <authorList>
            <consortium name="Pathogen Informatics"/>
        </authorList>
    </citation>
    <scope>NUCLEOTIDE SEQUENCE [LARGE SCALE GENOMIC DNA]</scope>
</reference>
<organism evidence="5">
    <name type="scientific">Hymenolepis diminuta</name>
    <name type="common">Rat tapeworm</name>
    <dbReference type="NCBI Taxonomy" id="6216"/>
    <lineage>
        <taxon>Eukaryota</taxon>
        <taxon>Metazoa</taxon>
        <taxon>Spiralia</taxon>
        <taxon>Lophotrochozoa</taxon>
        <taxon>Platyhelminthes</taxon>
        <taxon>Cestoda</taxon>
        <taxon>Eucestoda</taxon>
        <taxon>Cyclophyllidea</taxon>
        <taxon>Hymenolepididae</taxon>
        <taxon>Hymenolepis</taxon>
    </lineage>
</organism>